<proteinExistence type="predicted"/>
<dbReference type="Proteomes" id="UP001626550">
    <property type="component" value="Unassembled WGS sequence"/>
</dbReference>
<keyword evidence="2" id="KW-1185">Reference proteome</keyword>
<evidence type="ECO:0000313" key="1">
    <source>
        <dbReference type="EMBL" id="KAL3311933.1"/>
    </source>
</evidence>
<dbReference type="SUPFAM" id="SSF48371">
    <property type="entry name" value="ARM repeat"/>
    <property type="match status" value="1"/>
</dbReference>
<name>A0ABD2PWX2_9PLAT</name>
<dbReference type="AlphaFoldDB" id="A0ABD2PWX2"/>
<protein>
    <submittedName>
        <fullName evidence="1">Uncharacterized protein</fullName>
    </submittedName>
</protein>
<organism evidence="1 2">
    <name type="scientific">Cichlidogyrus casuarinus</name>
    <dbReference type="NCBI Taxonomy" id="1844966"/>
    <lineage>
        <taxon>Eukaryota</taxon>
        <taxon>Metazoa</taxon>
        <taxon>Spiralia</taxon>
        <taxon>Lophotrochozoa</taxon>
        <taxon>Platyhelminthes</taxon>
        <taxon>Monogenea</taxon>
        <taxon>Monopisthocotylea</taxon>
        <taxon>Dactylogyridea</taxon>
        <taxon>Ancyrocephalidae</taxon>
        <taxon>Cichlidogyrus</taxon>
    </lineage>
</organism>
<accession>A0ABD2PWX2</accession>
<dbReference type="InterPro" id="IPR011989">
    <property type="entry name" value="ARM-like"/>
</dbReference>
<feature type="non-terminal residue" evidence="1">
    <location>
        <position position="497"/>
    </location>
</feature>
<sequence length="497" mass="55666">MPVALSQKQEDSSPQFFKAAPSYDDFWLGTLHELEQQVIVSLASENSSTVLHGIQHLRHFLVANAVNKTEFMKNVGVCEALIDSLRHWLEATDSRPVCIALLRVLNSLTIDCPSFVDHFILERQQLVKQLFAVLLQSTDVAQREILLLFLRNLFGADELGSCFRAVDSPGAVLCEQIFVPSLVSALFRLLEAETSKLSRLCMLKLLSFVATLPSIAQTCLECHALQLLHRLYSPDHSGHLDRSVLKYAFKLVLFVIHSCPSALATLNDIIISCTGRLSLVILASCSGFLGSRENEEDLAACSHLLNDDEEMRAICGLLRGVICWRFLDGHRHPYPRPTLNKRHLRTLLHRPNRGRRALKSVSGEDDVADTEDSSSCLPVEQCDTDQFSLVLPSEDVIAFHVIQPLTESCLSPNCSTKIVAWACSTLVLLFSKRPELHRWTLYANAFVREIDLAVCSKLKGISQSVNRSDNRELMDHLVPLLKLFTFLAAQNESNRLK</sequence>
<dbReference type="InterPro" id="IPR016024">
    <property type="entry name" value="ARM-type_fold"/>
</dbReference>
<reference evidence="1 2" key="1">
    <citation type="submission" date="2024-11" db="EMBL/GenBank/DDBJ databases">
        <title>Adaptive evolution of stress response genes in parasites aligns with host niche diversity.</title>
        <authorList>
            <person name="Hahn C."/>
            <person name="Resl P."/>
        </authorList>
    </citation>
    <scope>NUCLEOTIDE SEQUENCE [LARGE SCALE GENOMIC DNA]</scope>
    <source>
        <strain evidence="1">EGGRZ-B1_66</strain>
        <tissue evidence="1">Body</tissue>
    </source>
</reference>
<gene>
    <name evidence="1" type="ORF">Ciccas_009479</name>
</gene>
<evidence type="ECO:0000313" key="2">
    <source>
        <dbReference type="Proteomes" id="UP001626550"/>
    </source>
</evidence>
<dbReference type="Gene3D" id="1.25.10.10">
    <property type="entry name" value="Leucine-rich Repeat Variant"/>
    <property type="match status" value="1"/>
</dbReference>
<comment type="caution">
    <text evidence="1">The sequence shown here is derived from an EMBL/GenBank/DDBJ whole genome shotgun (WGS) entry which is preliminary data.</text>
</comment>
<dbReference type="EMBL" id="JBJKFK010001948">
    <property type="protein sequence ID" value="KAL3311933.1"/>
    <property type="molecule type" value="Genomic_DNA"/>
</dbReference>